<dbReference type="InterPro" id="IPR032689">
    <property type="entry name" value="TraG-D_C"/>
</dbReference>
<dbReference type="Pfam" id="PF12696">
    <property type="entry name" value="TraG-D_C"/>
    <property type="match status" value="1"/>
</dbReference>
<name>A0A812EZM0_9ARCH</name>
<dbReference type="Gene3D" id="3.40.50.300">
    <property type="entry name" value="P-loop containing nucleotide triphosphate hydrolases"/>
    <property type="match status" value="2"/>
</dbReference>
<organism evidence="3 4">
    <name type="scientific">Candidatus Nitrosotenuis uzonensis</name>
    <dbReference type="NCBI Taxonomy" id="1407055"/>
    <lineage>
        <taxon>Archaea</taxon>
        <taxon>Nitrososphaerota</taxon>
        <taxon>Candidatus Nitrosotenuis</taxon>
    </lineage>
</organism>
<reference evidence="3" key="1">
    <citation type="submission" date="2021-02" db="EMBL/GenBank/DDBJ databases">
        <authorList>
            <person name="Han P."/>
        </authorList>
    </citation>
    <scope>NUCLEOTIDE SEQUENCE</scope>
    <source>
        <strain evidence="3">Candidatus Nitrosotenuis uzonensis 5A</strain>
    </source>
</reference>
<evidence type="ECO:0000259" key="1">
    <source>
        <dbReference type="Pfam" id="PF01935"/>
    </source>
</evidence>
<dbReference type="Pfam" id="PF01935">
    <property type="entry name" value="DUF87"/>
    <property type="match status" value="1"/>
</dbReference>
<dbReference type="PANTHER" id="PTHR30121:SF6">
    <property type="entry name" value="SLR6007 PROTEIN"/>
    <property type="match status" value="1"/>
</dbReference>
<evidence type="ECO:0008006" key="5">
    <source>
        <dbReference type="Google" id="ProtNLM"/>
    </source>
</evidence>
<dbReference type="Proteomes" id="UP000655759">
    <property type="component" value="Unassembled WGS sequence"/>
</dbReference>
<evidence type="ECO:0000313" key="4">
    <source>
        <dbReference type="Proteomes" id="UP000655759"/>
    </source>
</evidence>
<evidence type="ECO:0000259" key="2">
    <source>
        <dbReference type="Pfam" id="PF12696"/>
    </source>
</evidence>
<dbReference type="InterPro" id="IPR002789">
    <property type="entry name" value="HerA_central"/>
</dbReference>
<proteinExistence type="predicted"/>
<comment type="caution">
    <text evidence="3">The sequence shown here is derived from an EMBL/GenBank/DDBJ whole genome shotgun (WGS) entry which is preliminary data.</text>
</comment>
<gene>
    <name evidence="3" type="ORF">NUZ5A_20281</name>
</gene>
<evidence type="ECO:0000313" key="3">
    <source>
        <dbReference type="EMBL" id="CAE6487224.1"/>
    </source>
</evidence>
<sequence>MEFGNLSNMLRDNVIGIAPEDLSRHVYVLGGTGSGKTSLIRNLYKHLEEANHSKLLLSSLIYIDVKDEDANLFLRQCSKKSFDNDQVQFFDLNHTDFTINLLELPKHNLEDRDSVVSRMVGHAVEMFKEFYSQPQTYVQMERILRLLLFYLYSNTNAPSITDLYSLIVRLQNDGKYALDKILTPYTKLSNLEIRQALSSISVLSKDVWAPLLNRFEMFATDNYLKKRFDVTSTNIDFEKILSPGQITIFRISDTETPKHVHSMAIMAVVLKIWFMVQYRATQINQQERSLVLLALDEFQKIKDLSIITTMLSQARSYNLGLILSHQNLSQINESLLEIIVGNTATQFFGRVSGLDAGKIAKIIDPHFIIELTDQIATQPDYVFTAKTRPPFGQQQNTPIQLKLDPPPELLLDNAETNCFIEKMTAQHNNSIIRSDFSFKHTIKTEWMKQLSAPFRNKDEWEILLFLKKQNGIITEIVEATKSTNRNKTKAIIQSLIAEGLIDTVMLRKQGSTIVRKYSLSLKAINTYFTVSFDVIGYATDVAQVAKAAHQYYLNKRFFIVIANQNRQNKTMSDMVAYDYDNNIAISVEIESRSEISSHPEQVRFNMIKWKELGFSECHVWAKTTDRLQKIKSKLGSEYDKVKIFHVD</sequence>
<feature type="domain" description="Helicase HerA central" evidence="1">
    <location>
        <begin position="18"/>
        <end position="256"/>
    </location>
</feature>
<accession>A0A812EZM0</accession>
<dbReference type="CDD" id="cd01127">
    <property type="entry name" value="TrwB_TraG_TraD_VirD4"/>
    <property type="match status" value="1"/>
</dbReference>
<dbReference type="AlphaFoldDB" id="A0A812EZM0"/>
<dbReference type="InterPro" id="IPR051162">
    <property type="entry name" value="T4SS_component"/>
</dbReference>
<dbReference type="PANTHER" id="PTHR30121">
    <property type="entry name" value="UNCHARACTERIZED PROTEIN YJGR-RELATED"/>
    <property type="match status" value="1"/>
</dbReference>
<dbReference type="RefSeq" id="WP_205097992.1">
    <property type="nucleotide sequence ID" value="NZ_CAJNAQ010000002.1"/>
</dbReference>
<dbReference type="InterPro" id="IPR027417">
    <property type="entry name" value="P-loop_NTPase"/>
</dbReference>
<feature type="domain" description="TraD/TraG TraM recognition site" evidence="2">
    <location>
        <begin position="291"/>
        <end position="352"/>
    </location>
</feature>
<dbReference type="EMBL" id="CAJNAQ010000002">
    <property type="protein sequence ID" value="CAE6487224.1"/>
    <property type="molecule type" value="Genomic_DNA"/>
</dbReference>
<protein>
    <recommendedName>
        <fullName evidence="5">Type IV secretion system coupling protein TraD DNA-binding domain-containing protein</fullName>
    </recommendedName>
</protein>
<dbReference type="SUPFAM" id="SSF52540">
    <property type="entry name" value="P-loop containing nucleoside triphosphate hydrolases"/>
    <property type="match status" value="1"/>
</dbReference>